<dbReference type="WBParaSite" id="PS1159_v2.g15533.t1">
    <property type="protein sequence ID" value="PS1159_v2.g15533.t1"/>
    <property type="gene ID" value="PS1159_v2.g15533"/>
</dbReference>
<protein>
    <submittedName>
        <fullName evidence="2">UPAR/Ly6 domain-containing protein</fullName>
    </submittedName>
</protein>
<accession>A0AC35FA99</accession>
<dbReference type="Proteomes" id="UP000887580">
    <property type="component" value="Unplaced"/>
</dbReference>
<name>A0AC35FA99_9BILA</name>
<evidence type="ECO:0000313" key="2">
    <source>
        <dbReference type="WBParaSite" id="PS1159_v2.g15533.t1"/>
    </source>
</evidence>
<organism evidence="1 2">
    <name type="scientific">Panagrolaimus sp. PS1159</name>
    <dbReference type="NCBI Taxonomy" id="55785"/>
    <lineage>
        <taxon>Eukaryota</taxon>
        <taxon>Metazoa</taxon>
        <taxon>Ecdysozoa</taxon>
        <taxon>Nematoda</taxon>
        <taxon>Chromadorea</taxon>
        <taxon>Rhabditida</taxon>
        <taxon>Tylenchina</taxon>
        <taxon>Panagrolaimomorpha</taxon>
        <taxon>Panagrolaimoidea</taxon>
        <taxon>Panagrolaimidae</taxon>
        <taxon>Panagrolaimus</taxon>
    </lineage>
</organism>
<sequence length="157" mass="17042">MMKALLVIFGCLLAVNFALKCQHSRSKIRGEGNTDLSMQSQDCDSGETYCVTAKGNDKLNGISVSFTYRGCYSHFEMMNETYHNPYCPAGGSIINHALSISGTLECCKGDNCNSPASNYGNKTCYTGDNCNSPASTYSFSAFLLVLSISALFYDFSC</sequence>
<evidence type="ECO:0000313" key="1">
    <source>
        <dbReference type="Proteomes" id="UP000887580"/>
    </source>
</evidence>
<reference evidence="2" key="1">
    <citation type="submission" date="2022-11" db="UniProtKB">
        <authorList>
            <consortium name="WormBaseParasite"/>
        </authorList>
    </citation>
    <scope>IDENTIFICATION</scope>
</reference>
<proteinExistence type="predicted"/>